<feature type="region of interest" description="Disordered" evidence="4">
    <location>
        <begin position="993"/>
        <end position="1063"/>
    </location>
</feature>
<dbReference type="PROSITE" id="PS50166">
    <property type="entry name" value="IMPORTIN_B_NT"/>
    <property type="match status" value="1"/>
</dbReference>
<evidence type="ECO:0000313" key="8">
    <source>
        <dbReference type="Proteomes" id="UP000006727"/>
    </source>
</evidence>
<dbReference type="Gene3D" id="1.25.10.10">
    <property type="entry name" value="Leucine-rich Repeat Variant"/>
    <property type="match status" value="1"/>
</dbReference>
<comment type="subcellular location">
    <subcellularLocation>
        <location evidence="1">Nucleus</location>
    </subcellularLocation>
</comment>
<keyword evidence="8" id="KW-1185">Reference proteome</keyword>
<accession>A0A2K1IQZ7</accession>
<evidence type="ECO:0000256" key="4">
    <source>
        <dbReference type="SAM" id="MobiDB-lite"/>
    </source>
</evidence>
<protein>
    <recommendedName>
        <fullName evidence="5">Importin N-terminal domain-containing protein</fullName>
    </recommendedName>
</protein>
<dbReference type="EnsemblPlants" id="Pp3c21_7100V3.1">
    <property type="protein sequence ID" value="Pp3c21_7100V3.1"/>
    <property type="gene ID" value="Pp3c21_7100"/>
</dbReference>
<dbReference type="GO" id="GO:0005635">
    <property type="term" value="C:nuclear envelope"/>
    <property type="evidence" value="ECO:0000318"/>
    <property type="project" value="GO_Central"/>
</dbReference>
<evidence type="ECO:0000256" key="1">
    <source>
        <dbReference type="ARBA" id="ARBA00004123"/>
    </source>
</evidence>
<dbReference type="AlphaFoldDB" id="A0A2K1IQZ7"/>
<dbReference type="OrthoDB" id="3268246at2759"/>
<sequence length="1117" mass="124151">MEATVNFPLVGQEQIAQWLMDTTGSQESAVQAATSHLEAAQNLPKFALFLLMLSAGGQEQGQRIAAATYLKNYLKRNWSESPIMSHEEKLEFRNQLVEVLLRVEGLVLKILTEAFRLVVASDFAKKMTWPELVPALKAAIQNSDLVINTGTSELKTLNVMMGLQTIIKPYQYFMDPTVAREPVPDQLELISKELLTPLHPIFHHLVQQVVATKVEGYSQHDDILLILCKCLYLSMKSHMPQSLLASLGLWFQDLIALSETVDLDKKMDLSVQEPRLKTWKRVLKIFCNLVSRHRKHTDKSLSAIGTAALTIIWRSKTAKDLHPMQERIVSLAFDVVSNILETGPGWLLMAPHFKSLVENAIFPALTMKNKDVVEWVEDEDEFVRKNLPSELETTSGWNEVIFTPRQSALNLLGLIATSKGPPTGQGVKNVTTMKRKKGGKGKSKDGEGTAGEALVMPFLSQFPLPADGSPPDSDVAVNYFGALMAYGGLCEFLMIQEAETITTLLQTRVFPLYTMALPSPYVLATSNWLLGKLATCLPTELNEAVYTALLKALLAPDVGNVSWRLVRQSAAGALTSLLQDDFKPTHWMPLLQAAVAGARMKDESEAAISLQLLTTAAEVGEDDVAPHVPDIIDAVQVEICQHFPPHPEPWPQVVELGFAALAALSQAWDATEPEEDEDEDEDDEVYRKKLVYWKAGCTQLANTFSALLQRAWLTCMQEDTPRPTPPPSCLGDTSILLVSILRCTPDQITVKNLKVEPLLHVWSHLIMDWRAWEEEEDEAVFDVIEEAVVLQGRCPMTCFADPDEIVSSFPGPPRSVLDNLVTFVTSAIESAYPAACWRACRCSHALLHASSVSFEDEEIAMLLVPRFCKVSIERLQRLTSMTVPLAKPLTLVISTCFILLPETVERILLAEDNAGDVGFLRWTNALAGLAESEAEPGLSLESEMKLAAIALQKVLEYILQNEKNCGQNEGLKVAHHCFRSLLEVMVDLKELQEMTGSEETESESESEEDVEADEADESDEDLQPVSEEREGTEEQFLERYAERSRELQDEIEEEAENGQDEDGHEIELGVLALVDQEATVLGCITAHGKRLLEQQQLPKELLARFKDKFPACKAALP</sequence>
<dbReference type="GO" id="GO:0005049">
    <property type="term" value="F:nuclear export signal receptor activity"/>
    <property type="evidence" value="ECO:0000318"/>
    <property type="project" value="GO_Central"/>
</dbReference>
<dbReference type="GO" id="GO:0031267">
    <property type="term" value="F:small GTPase binding"/>
    <property type="evidence" value="ECO:0007669"/>
    <property type="project" value="InterPro"/>
</dbReference>
<dbReference type="RefSeq" id="XP_024359549.1">
    <property type="nucleotide sequence ID" value="XM_024503781.2"/>
</dbReference>
<dbReference type="FunCoup" id="A0A2K1IQZ7">
    <property type="interactions" value="1199"/>
</dbReference>
<evidence type="ECO:0000256" key="3">
    <source>
        <dbReference type="ARBA" id="ARBA00023242"/>
    </source>
</evidence>
<dbReference type="InterPro" id="IPR001494">
    <property type="entry name" value="Importin-beta_N"/>
</dbReference>
<dbReference type="GO" id="GO:0006606">
    <property type="term" value="P:protein import into nucleus"/>
    <property type="evidence" value="ECO:0000318"/>
    <property type="project" value="GO_Central"/>
</dbReference>
<keyword evidence="2" id="KW-0813">Transport</keyword>
<dbReference type="SMART" id="SM00913">
    <property type="entry name" value="IBN_N"/>
    <property type="match status" value="1"/>
</dbReference>
<name>A0A2K1IQZ7_PHYPA</name>
<dbReference type="Pfam" id="PF03810">
    <property type="entry name" value="IBN_N"/>
    <property type="match status" value="1"/>
</dbReference>
<feature type="compositionally biased region" description="Acidic residues" evidence="4">
    <location>
        <begin position="996"/>
        <end position="1022"/>
    </location>
</feature>
<dbReference type="GO" id="GO:0005829">
    <property type="term" value="C:cytosol"/>
    <property type="evidence" value="ECO:0000318"/>
    <property type="project" value="GO_Central"/>
</dbReference>
<dbReference type="PaxDb" id="3218-PP1S278_42V6.1"/>
<dbReference type="STRING" id="3218.A0A2K1IQZ7"/>
<organism evidence="6">
    <name type="scientific">Physcomitrium patens</name>
    <name type="common">Spreading-leaved earth moss</name>
    <name type="synonym">Physcomitrella patens</name>
    <dbReference type="NCBI Taxonomy" id="3218"/>
    <lineage>
        <taxon>Eukaryota</taxon>
        <taxon>Viridiplantae</taxon>
        <taxon>Streptophyta</taxon>
        <taxon>Embryophyta</taxon>
        <taxon>Bryophyta</taxon>
        <taxon>Bryophytina</taxon>
        <taxon>Bryopsida</taxon>
        <taxon>Funariidae</taxon>
        <taxon>Funariales</taxon>
        <taxon>Funariaceae</taxon>
        <taxon>Physcomitrium</taxon>
    </lineage>
</organism>
<dbReference type="InterPro" id="IPR011989">
    <property type="entry name" value="ARM-like"/>
</dbReference>
<dbReference type="PANTHER" id="PTHR10997">
    <property type="entry name" value="IMPORTIN-7, 8, 11"/>
    <property type="match status" value="1"/>
</dbReference>
<evidence type="ECO:0000313" key="7">
    <source>
        <dbReference type="EnsemblPlants" id="Pp3c21_7100V3.1"/>
    </source>
</evidence>
<dbReference type="SUPFAM" id="SSF48371">
    <property type="entry name" value="ARM repeat"/>
    <property type="match status" value="1"/>
</dbReference>
<evidence type="ECO:0000256" key="2">
    <source>
        <dbReference type="ARBA" id="ARBA00022448"/>
    </source>
</evidence>
<feature type="compositionally biased region" description="Basic and acidic residues" evidence="4">
    <location>
        <begin position="1036"/>
        <end position="1048"/>
    </location>
</feature>
<dbReference type="EnsemblPlants" id="Pp3c21_7106V3.1">
    <property type="protein sequence ID" value="Pp3c21_7106V3.1"/>
    <property type="gene ID" value="Pp3c21_7106"/>
</dbReference>
<reference evidence="6 8" key="2">
    <citation type="journal article" date="2018" name="Plant J.">
        <title>The Physcomitrella patens chromosome-scale assembly reveals moss genome structure and evolution.</title>
        <authorList>
            <person name="Lang D."/>
            <person name="Ullrich K.K."/>
            <person name="Murat F."/>
            <person name="Fuchs J."/>
            <person name="Jenkins J."/>
            <person name="Haas F.B."/>
            <person name="Piednoel M."/>
            <person name="Gundlach H."/>
            <person name="Van Bel M."/>
            <person name="Meyberg R."/>
            <person name="Vives C."/>
            <person name="Morata J."/>
            <person name="Symeonidi A."/>
            <person name="Hiss M."/>
            <person name="Muchero W."/>
            <person name="Kamisugi Y."/>
            <person name="Saleh O."/>
            <person name="Blanc G."/>
            <person name="Decker E.L."/>
            <person name="van Gessel N."/>
            <person name="Grimwood J."/>
            <person name="Hayes R.D."/>
            <person name="Graham S.W."/>
            <person name="Gunter L.E."/>
            <person name="McDaniel S.F."/>
            <person name="Hoernstein S.N.W."/>
            <person name="Larsson A."/>
            <person name="Li F.W."/>
            <person name="Perroud P.F."/>
            <person name="Phillips J."/>
            <person name="Ranjan P."/>
            <person name="Rokshar D.S."/>
            <person name="Rothfels C.J."/>
            <person name="Schneider L."/>
            <person name="Shu S."/>
            <person name="Stevenson D.W."/>
            <person name="Thummler F."/>
            <person name="Tillich M."/>
            <person name="Villarreal Aguilar J.C."/>
            <person name="Widiez T."/>
            <person name="Wong G.K."/>
            <person name="Wymore A."/>
            <person name="Zhang Y."/>
            <person name="Zimmer A.D."/>
            <person name="Quatrano R.S."/>
            <person name="Mayer K.F.X."/>
            <person name="Goodstein D."/>
            <person name="Casacuberta J.M."/>
            <person name="Vandepoele K."/>
            <person name="Reski R."/>
            <person name="Cuming A.C."/>
            <person name="Tuskan G.A."/>
            <person name="Maumus F."/>
            <person name="Salse J."/>
            <person name="Schmutz J."/>
            <person name="Rensing S.A."/>
        </authorList>
    </citation>
    <scope>NUCLEOTIDE SEQUENCE [LARGE SCALE GENOMIC DNA]</scope>
    <source>
        <strain evidence="7 8">cv. Gransden 2004</strain>
    </source>
</reference>
<dbReference type="GeneID" id="112274356"/>
<proteinExistence type="predicted"/>
<dbReference type="InterPro" id="IPR016024">
    <property type="entry name" value="ARM-type_fold"/>
</dbReference>
<dbReference type="EMBL" id="ABEU02000021">
    <property type="protein sequence ID" value="PNR31705.1"/>
    <property type="molecule type" value="Genomic_DNA"/>
</dbReference>
<dbReference type="EnsemblPlants" id="Pp3c21_7106V3.2">
    <property type="protein sequence ID" value="Pp3c21_7106V3.2"/>
    <property type="gene ID" value="Pp3c21_7106"/>
</dbReference>
<evidence type="ECO:0000259" key="5">
    <source>
        <dbReference type="PROSITE" id="PS50166"/>
    </source>
</evidence>
<reference evidence="6 8" key="1">
    <citation type="journal article" date="2008" name="Science">
        <title>The Physcomitrella genome reveals evolutionary insights into the conquest of land by plants.</title>
        <authorList>
            <person name="Rensing S."/>
            <person name="Lang D."/>
            <person name="Zimmer A."/>
            <person name="Terry A."/>
            <person name="Salamov A."/>
            <person name="Shapiro H."/>
            <person name="Nishiyama T."/>
            <person name="Perroud P.-F."/>
            <person name="Lindquist E."/>
            <person name="Kamisugi Y."/>
            <person name="Tanahashi T."/>
            <person name="Sakakibara K."/>
            <person name="Fujita T."/>
            <person name="Oishi K."/>
            <person name="Shin-I T."/>
            <person name="Kuroki Y."/>
            <person name="Toyoda A."/>
            <person name="Suzuki Y."/>
            <person name="Hashimoto A."/>
            <person name="Yamaguchi K."/>
            <person name="Sugano A."/>
            <person name="Kohara Y."/>
            <person name="Fujiyama A."/>
            <person name="Anterola A."/>
            <person name="Aoki S."/>
            <person name="Ashton N."/>
            <person name="Barbazuk W.B."/>
            <person name="Barker E."/>
            <person name="Bennetzen J."/>
            <person name="Bezanilla M."/>
            <person name="Blankenship R."/>
            <person name="Cho S.H."/>
            <person name="Dutcher S."/>
            <person name="Estelle M."/>
            <person name="Fawcett J.A."/>
            <person name="Gundlach H."/>
            <person name="Hanada K."/>
            <person name="Heyl A."/>
            <person name="Hicks K.A."/>
            <person name="Hugh J."/>
            <person name="Lohr M."/>
            <person name="Mayer K."/>
            <person name="Melkozernov A."/>
            <person name="Murata T."/>
            <person name="Nelson D."/>
            <person name="Pils B."/>
            <person name="Prigge M."/>
            <person name="Reiss B."/>
            <person name="Renner T."/>
            <person name="Rombauts S."/>
            <person name="Rushton P."/>
            <person name="Sanderfoot A."/>
            <person name="Schween G."/>
            <person name="Shiu S.-H."/>
            <person name="Stueber K."/>
            <person name="Theodoulou F.L."/>
            <person name="Tu H."/>
            <person name="Van de Peer Y."/>
            <person name="Verrier P.J."/>
            <person name="Waters E."/>
            <person name="Wood A."/>
            <person name="Yang L."/>
            <person name="Cove D."/>
            <person name="Cuming A."/>
            <person name="Hasebe M."/>
            <person name="Lucas S."/>
            <person name="Mishler D.B."/>
            <person name="Reski R."/>
            <person name="Grigoriev I."/>
            <person name="Quatrano R.S."/>
            <person name="Boore J.L."/>
        </authorList>
    </citation>
    <scope>NUCLEOTIDE SEQUENCE [LARGE SCALE GENOMIC DNA]</scope>
    <source>
        <strain evidence="7 8">cv. Gransden 2004</strain>
    </source>
</reference>
<dbReference type="Gramene" id="Pp3c21_7106V3.2">
    <property type="protein sequence ID" value="Pp3c21_7106V3.2"/>
    <property type="gene ID" value="Pp3c21_7106"/>
</dbReference>
<dbReference type="PANTHER" id="PTHR10997:SF29">
    <property type="entry name" value="ARM REPEAT SUPERFAMILY PROTEIN"/>
    <property type="match status" value="1"/>
</dbReference>
<keyword evidence="3" id="KW-0539">Nucleus</keyword>
<dbReference type="Gramene" id="Pp3c21_7106V3.3">
    <property type="protein sequence ID" value="Pp3c21_7106V3.3"/>
    <property type="gene ID" value="Pp3c21_7106"/>
</dbReference>
<dbReference type="EnsemblPlants" id="Pp3c21_7106V3.3">
    <property type="protein sequence ID" value="Pp3c21_7106V3.3"/>
    <property type="gene ID" value="Pp3c21_7106"/>
</dbReference>
<gene>
    <name evidence="7" type="primary">LOC112274356</name>
    <name evidence="6" type="ORF">PHYPA_025827</name>
</gene>
<feature type="compositionally biased region" description="Acidic residues" evidence="4">
    <location>
        <begin position="1049"/>
        <end position="1063"/>
    </location>
</feature>
<dbReference type="Proteomes" id="UP000006727">
    <property type="component" value="Chromosome 21"/>
</dbReference>
<evidence type="ECO:0000313" key="6">
    <source>
        <dbReference type="EMBL" id="PNR31705.1"/>
    </source>
</evidence>
<dbReference type="GO" id="GO:0006611">
    <property type="term" value="P:protein export from nucleus"/>
    <property type="evidence" value="ECO:0000318"/>
    <property type="project" value="GO_Central"/>
</dbReference>
<dbReference type="Gramene" id="Pp3c21_7106V3.1">
    <property type="protein sequence ID" value="Pp3c21_7106V3.1"/>
    <property type="gene ID" value="Pp3c21_7106"/>
</dbReference>
<feature type="domain" description="Importin N-terminal" evidence="5">
    <location>
        <begin position="33"/>
        <end position="102"/>
    </location>
</feature>
<dbReference type="Gramene" id="Pp3c21_7100V3.1">
    <property type="protein sequence ID" value="Pp3c21_7100V3.1"/>
    <property type="gene ID" value="Pp3c21_7100"/>
</dbReference>
<reference evidence="7" key="3">
    <citation type="submission" date="2020-12" db="UniProtKB">
        <authorList>
            <consortium name="EnsemblPlants"/>
        </authorList>
    </citation>
    <scope>IDENTIFICATION</scope>
</reference>
<dbReference type="KEGG" id="ppp:112274356"/>
<dbReference type="OMA" id="NEATEIW"/>